<dbReference type="STRING" id="396323.VH98_10895"/>
<evidence type="ECO:0000313" key="3">
    <source>
        <dbReference type="Proteomes" id="UP000018418"/>
    </source>
</evidence>
<organism evidence="2 3">
    <name type="scientific">Acinetobacter brisouii CIP 110357</name>
    <dbReference type="NCBI Taxonomy" id="1341683"/>
    <lineage>
        <taxon>Bacteria</taxon>
        <taxon>Pseudomonadati</taxon>
        <taxon>Pseudomonadota</taxon>
        <taxon>Gammaproteobacteria</taxon>
        <taxon>Moraxellales</taxon>
        <taxon>Moraxellaceae</taxon>
        <taxon>Acinetobacter</taxon>
    </lineage>
</organism>
<proteinExistence type="predicted"/>
<dbReference type="HOGENOM" id="CLU_833219_0_0_6"/>
<dbReference type="OrthoDB" id="6702200at2"/>
<keyword evidence="1" id="KW-0812">Transmembrane</keyword>
<evidence type="ECO:0000256" key="1">
    <source>
        <dbReference type="SAM" id="Phobius"/>
    </source>
</evidence>
<dbReference type="Proteomes" id="UP000018418">
    <property type="component" value="Unassembled WGS sequence"/>
</dbReference>
<dbReference type="AlphaFoldDB" id="V2UDA6"/>
<comment type="caution">
    <text evidence="2">The sequence shown here is derived from an EMBL/GenBank/DDBJ whole genome shotgun (WGS) entry which is preliminary data.</text>
</comment>
<sequence length="350" mass="40636">MALDPIWKQQLTLVTYGNEYLSHGLSVQQWRELPIFDEHVFAFRDLMSQHLLAQHFQIWLENLKKQGVTRLSLHASSMLNDEKNPNPNIELLPYSHFIVSHHDKKKTAWVFGNELAEWFNAEQEFLIPSSQQSTIRQETLWNFELNSKLYKKIQADLQAPDWERIQQYLTQELFNTTYAQAVQQQRFIEQHYTGFNLTQPEKIAIDLEEKSALLPAQYQANLSNELLIKLEALELDLAEQAKVHKEENQVFSSVDEQRAFKHFSVKLDDLFSKFIVKTANHYQTAQRKVIEPETPFDAPAPQAQAVSHSGLHLHKAATSEQHKHQISNKNVIALVIITVLICALAYYFGF</sequence>
<evidence type="ECO:0000313" key="2">
    <source>
        <dbReference type="EMBL" id="ESK52448.1"/>
    </source>
</evidence>
<name>V2UDA6_9GAMM</name>
<protein>
    <submittedName>
        <fullName evidence="2">Uncharacterized protein</fullName>
    </submittedName>
</protein>
<accession>V2UDA6</accession>
<keyword evidence="1" id="KW-0472">Membrane</keyword>
<dbReference type="PATRIC" id="fig|1341683.3.peg.596"/>
<gene>
    <name evidence="2" type="ORF">P255_00599</name>
</gene>
<keyword evidence="1" id="KW-1133">Transmembrane helix</keyword>
<feature type="transmembrane region" description="Helical" evidence="1">
    <location>
        <begin position="331"/>
        <end position="349"/>
    </location>
</feature>
<reference evidence="2 3" key="1">
    <citation type="submission" date="2013-10" db="EMBL/GenBank/DDBJ databases">
        <title>The Genome Sequence of Acinetobacter brisouii CIP 110357.</title>
        <authorList>
            <consortium name="The Broad Institute Genomics Platform"/>
            <consortium name="The Broad Institute Genome Sequencing Center for Infectious Disease"/>
            <person name="Cerqueira G."/>
            <person name="Feldgarden M."/>
            <person name="Courvalin P."/>
            <person name="Grillot-Courvalin C."/>
            <person name="Clermont D."/>
            <person name="Rocha E."/>
            <person name="Yoon E.-J."/>
            <person name="Nemec A."/>
            <person name="Young S.K."/>
            <person name="Zeng Q."/>
            <person name="Gargeya S."/>
            <person name="Fitzgerald M."/>
            <person name="Abouelleil A."/>
            <person name="Alvarado L."/>
            <person name="Berlin A.M."/>
            <person name="Chapman S.B."/>
            <person name="Gainer-Dewar J."/>
            <person name="Goldberg J."/>
            <person name="Gnerre S."/>
            <person name="Griggs A."/>
            <person name="Gujja S."/>
            <person name="Hansen M."/>
            <person name="Howarth C."/>
            <person name="Imamovic A."/>
            <person name="Ireland A."/>
            <person name="Larimer J."/>
            <person name="McCowan C."/>
            <person name="Murphy C."/>
            <person name="Pearson M."/>
            <person name="Poon T.W."/>
            <person name="Priest M."/>
            <person name="Roberts A."/>
            <person name="Saif S."/>
            <person name="Shea T."/>
            <person name="Sykes S."/>
            <person name="Wortman J."/>
            <person name="Nusbaum C."/>
            <person name="Birren B."/>
        </authorList>
    </citation>
    <scope>NUCLEOTIDE SEQUENCE [LARGE SCALE GENOMIC DNA]</scope>
    <source>
        <strain evidence="2 3">CIP 110357</strain>
    </source>
</reference>
<dbReference type="RefSeq" id="WP_004903458.1">
    <property type="nucleotide sequence ID" value="NZ_BBTI01000004.1"/>
</dbReference>
<keyword evidence="3" id="KW-1185">Reference proteome</keyword>
<dbReference type="EMBL" id="AYEU01000003">
    <property type="protein sequence ID" value="ESK52448.1"/>
    <property type="molecule type" value="Genomic_DNA"/>
</dbReference>